<dbReference type="InterPro" id="IPR035420">
    <property type="entry name" value="Spt6_SH2"/>
</dbReference>
<dbReference type="Gene3D" id="3.30.505.10">
    <property type="entry name" value="SH2 domain"/>
    <property type="match status" value="2"/>
</dbReference>
<dbReference type="CDD" id="cd09928">
    <property type="entry name" value="SH2_Cterm_SPT6_like"/>
    <property type="match status" value="1"/>
</dbReference>
<gene>
    <name evidence="3" type="ORF">Golob_004713</name>
</gene>
<proteinExistence type="predicted"/>
<feature type="domain" description="Spt6 SH2" evidence="2">
    <location>
        <begin position="1"/>
        <end position="171"/>
    </location>
</feature>
<dbReference type="CDD" id="cd09918">
    <property type="entry name" value="SH2_Nterm_SPT6_like"/>
    <property type="match status" value="1"/>
</dbReference>
<dbReference type="InterPro" id="IPR035018">
    <property type="entry name" value="Spt6_SH2_C"/>
</dbReference>
<sequence length="336" mass="36826">YLCDKEPGESIVRPSSRGPSYLTLTLKVYDGVYAHKEIVEGGKEHKDITSLLRIGKTLKIGEDTFEDLDEVMDRYVDPLVSHLKAMLSYRKFRKGTKSEVDKLLTIERQEYPMRIVYCFGISHEHPGTFILTYIRSTNPHHEYVGLYPKGFKFRKRMFEDIDRLVAYFQRHIDDPQNESAPSIRSVAAMVPMRSPAAGSSAGASTGSGWGGPTNEGSWRGQSFDRAQSSTPGSRTGRNDYRNSSSRDGHPSGAPRPYGGRGRGRGSYNSSRGHNEGQDSSYNGTPKRDSGNKRGEDGLGNFPGAKVQNSPGREAFPGGWGGSAGTQSGSGSGSGWQ</sequence>
<dbReference type="GO" id="GO:0031491">
    <property type="term" value="F:nucleosome binding"/>
    <property type="evidence" value="ECO:0007669"/>
    <property type="project" value="TreeGrafter"/>
</dbReference>
<evidence type="ECO:0000313" key="3">
    <source>
        <dbReference type="EMBL" id="MBA0571122.1"/>
    </source>
</evidence>
<dbReference type="Proteomes" id="UP000593572">
    <property type="component" value="Unassembled WGS sequence"/>
</dbReference>
<dbReference type="InterPro" id="IPR036860">
    <property type="entry name" value="SH2_dom_sf"/>
</dbReference>
<dbReference type="GO" id="GO:0008023">
    <property type="term" value="C:transcription elongation factor complex"/>
    <property type="evidence" value="ECO:0007669"/>
    <property type="project" value="TreeGrafter"/>
</dbReference>
<feature type="compositionally biased region" description="Basic and acidic residues" evidence="1">
    <location>
        <begin position="236"/>
        <end position="249"/>
    </location>
</feature>
<feature type="compositionally biased region" description="Basic and acidic residues" evidence="1">
    <location>
        <begin position="285"/>
        <end position="296"/>
    </location>
</feature>
<dbReference type="EMBL" id="JABEZX010000011">
    <property type="protein sequence ID" value="MBA0571122.1"/>
    <property type="molecule type" value="Genomic_DNA"/>
</dbReference>
<name>A0A7J8N2P4_9ROSI</name>
<accession>A0A7J8N2P4</accession>
<dbReference type="GO" id="GO:0140673">
    <property type="term" value="P:transcription elongation-coupled chromatin remodeling"/>
    <property type="evidence" value="ECO:0007669"/>
    <property type="project" value="InterPro"/>
</dbReference>
<dbReference type="InterPro" id="IPR017072">
    <property type="entry name" value="TF_Spt6"/>
</dbReference>
<dbReference type="PANTHER" id="PTHR10145:SF6">
    <property type="entry name" value="TRANSCRIPTION ELONGATION FACTOR SPT6"/>
    <property type="match status" value="1"/>
</dbReference>
<dbReference type="InterPro" id="IPR035019">
    <property type="entry name" value="Spt6_SH2_N"/>
</dbReference>
<dbReference type="PANTHER" id="PTHR10145">
    <property type="entry name" value="TRANSCRIPTION ELONGATION FACTOR SPT6"/>
    <property type="match status" value="1"/>
</dbReference>
<evidence type="ECO:0000313" key="4">
    <source>
        <dbReference type="Proteomes" id="UP000593572"/>
    </source>
</evidence>
<feature type="compositionally biased region" description="Gly residues" evidence="1">
    <location>
        <begin position="317"/>
        <end position="336"/>
    </location>
</feature>
<organism evidence="3 4">
    <name type="scientific">Gossypium lobatum</name>
    <dbReference type="NCBI Taxonomy" id="34289"/>
    <lineage>
        <taxon>Eukaryota</taxon>
        <taxon>Viridiplantae</taxon>
        <taxon>Streptophyta</taxon>
        <taxon>Embryophyta</taxon>
        <taxon>Tracheophyta</taxon>
        <taxon>Spermatophyta</taxon>
        <taxon>Magnoliopsida</taxon>
        <taxon>eudicotyledons</taxon>
        <taxon>Gunneridae</taxon>
        <taxon>Pentapetalae</taxon>
        <taxon>rosids</taxon>
        <taxon>malvids</taxon>
        <taxon>Malvales</taxon>
        <taxon>Malvaceae</taxon>
        <taxon>Malvoideae</taxon>
        <taxon>Gossypium</taxon>
    </lineage>
</organism>
<dbReference type="Pfam" id="PF14633">
    <property type="entry name" value="SH2_2"/>
    <property type="match status" value="1"/>
</dbReference>
<dbReference type="SUPFAM" id="SSF55550">
    <property type="entry name" value="SH2 domain"/>
    <property type="match status" value="1"/>
</dbReference>
<reference evidence="3 4" key="1">
    <citation type="journal article" date="2019" name="Genome Biol. Evol.">
        <title>Insights into the evolution of the New World diploid cottons (Gossypium, subgenus Houzingenia) based on genome sequencing.</title>
        <authorList>
            <person name="Grover C.E."/>
            <person name="Arick M.A. 2nd"/>
            <person name="Thrash A."/>
            <person name="Conover J.L."/>
            <person name="Sanders W.S."/>
            <person name="Peterson D.G."/>
            <person name="Frelichowski J.E."/>
            <person name="Scheffler J.A."/>
            <person name="Scheffler B.E."/>
            <person name="Wendel J.F."/>
        </authorList>
    </citation>
    <scope>NUCLEOTIDE SEQUENCE [LARGE SCALE GENOMIC DNA]</scope>
    <source>
        <strain evidence="3">157</strain>
        <tissue evidence="3">Leaf</tissue>
    </source>
</reference>
<comment type="caution">
    <text evidence="3">The sequence shown here is derived from an EMBL/GenBank/DDBJ whole genome shotgun (WGS) entry which is preliminary data.</text>
</comment>
<evidence type="ECO:0000256" key="1">
    <source>
        <dbReference type="SAM" id="MobiDB-lite"/>
    </source>
</evidence>
<feature type="region of interest" description="Disordered" evidence="1">
    <location>
        <begin position="194"/>
        <end position="336"/>
    </location>
</feature>
<protein>
    <recommendedName>
        <fullName evidence="2">Spt6 SH2 domain-containing protein</fullName>
    </recommendedName>
</protein>
<dbReference type="GO" id="GO:0034728">
    <property type="term" value="P:nucleosome organization"/>
    <property type="evidence" value="ECO:0007669"/>
    <property type="project" value="TreeGrafter"/>
</dbReference>
<dbReference type="GO" id="GO:0042393">
    <property type="term" value="F:histone binding"/>
    <property type="evidence" value="ECO:0007669"/>
    <property type="project" value="TreeGrafter"/>
</dbReference>
<dbReference type="AlphaFoldDB" id="A0A7J8N2P4"/>
<evidence type="ECO:0000259" key="2">
    <source>
        <dbReference type="Pfam" id="PF14633"/>
    </source>
</evidence>
<dbReference type="FunFam" id="3.30.505.10:FF:000050">
    <property type="entry name" value="Transcription elongation factor spt6"/>
    <property type="match status" value="1"/>
</dbReference>
<keyword evidence="4" id="KW-1185">Reference proteome</keyword>
<feature type="compositionally biased region" description="Polar residues" evidence="1">
    <location>
        <begin position="214"/>
        <end position="235"/>
    </location>
</feature>
<feature type="non-terminal residue" evidence="3">
    <location>
        <position position="336"/>
    </location>
</feature>